<evidence type="ECO:0000256" key="1">
    <source>
        <dbReference type="SAM" id="Coils"/>
    </source>
</evidence>
<feature type="compositionally biased region" description="Polar residues" evidence="2">
    <location>
        <begin position="27"/>
        <end position="38"/>
    </location>
</feature>
<feature type="coiled-coil region" evidence="1">
    <location>
        <begin position="91"/>
        <end position="146"/>
    </location>
</feature>
<keyword evidence="4" id="KW-1185">Reference proteome</keyword>
<dbReference type="FunFam" id="3.30.70.1820:FF:000004">
    <property type="entry name" value="Uncharacterized protein"/>
    <property type="match status" value="1"/>
</dbReference>
<proteinExistence type="predicted"/>
<feature type="compositionally biased region" description="Basic and acidic residues" evidence="2">
    <location>
        <begin position="14"/>
        <end position="26"/>
    </location>
</feature>
<reference evidence="3" key="2">
    <citation type="submission" date="2025-08" db="UniProtKB">
        <authorList>
            <consortium name="Ensembl"/>
        </authorList>
    </citation>
    <scope>IDENTIFICATION</scope>
</reference>
<accession>A0A667XSU8</accession>
<organism evidence="3 4">
    <name type="scientific">Myripristis murdjan</name>
    <name type="common">pinecone soldierfish</name>
    <dbReference type="NCBI Taxonomy" id="586833"/>
    <lineage>
        <taxon>Eukaryota</taxon>
        <taxon>Metazoa</taxon>
        <taxon>Chordata</taxon>
        <taxon>Craniata</taxon>
        <taxon>Vertebrata</taxon>
        <taxon>Euteleostomi</taxon>
        <taxon>Actinopterygii</taxon>
        <taxon>Neopterygii</taxon>
        <taxon>Teleostei</taxon>
        <taxon>Neoteleostei</taxon>
        <taxon>Acanthomorphata</taxon>
        <taxon>Holocentriformes</taxon>
        <taxon>Holocentridae</taxon>
        <taxon>Myripristis</taxon>
    </lineage>
</organism>
<dbReference type="SUPFAM" id="SSF57997">
    <property type="entry name" value="Tropomyosin"/>
    <property type="match status" value="1"/>
</dbReference>
<dbReference type="Proteomes" id="UP000472263">
    <property type="component" value="Chromosome 15"/>
</dbReference>
<evidence type="ECO:0000313" key="3">
    <source>
        <dbReference type="Ensembl" id="ENSMMDP00005018372.1"/>
    </source>
</evidence>
<evidence type="ECO:0000313" key="4">
    <source>
        <dbReference type="Proteomes" id="UP000472263"/>
    </source>
</evidence>
<dbReference type="Ensembl" id="ENSMMDT00005018820.1">
    <property type="protein sequence ID" value="ENSMMDP00005018372.1"/>
    <property type="gene ID" value="ENSMMDG00005009169.1"/>
</dbReference>
<dbReference type="GeneTree" id="ENSGT00940000171243"/>
<reference evidence="3" key="1">
    <citation type="submission" date="2019-06" db="EMBL/GenBank/DDBJ databases">
        <authorList>
            <consortium name="Wellcome Sanger Institute Data Sharing"/>
        </authorList>
    </citation>
    <scope>NUCLEOTIDE SEQUENCE [LARGE SCALE GENOMIC DNA]</scope>
</reference>
<dbReference type="PANTHER" id="PTHR11505">
    <property type="entry name" value="L1 TRANSPOSABLE ELEMENT-RELATED"/>
    <property type="match status" value="1"/>
</dbReference>
<evidence type="ECO:0008006" key="5">
    <source>
        <dbReference type="Google" id="ProtNLM"/>
    </source>
</evidence>
<dbReference type="InterPro" id="IPR004244">
    <property type="entry name" value="Transposase_22"/>
</dbReference>
<dbReference type="InParanoid" id="A0A667XSU8"/>
<keyword evidence="1" id="KW-0175">Coiled coil</keyword>
<dbReference type="Gene3D" id="3.30.70.1820">
    <property type="entry name" value="L1 transposable element, RRM domain"/>
    <property type="match status" value="1"/>
</dbReference>
<protein>
    <recommendedName>
        <fullName evidence="5">L1 transposable element RRM domain-containing protein</fullName>
    </recommendedName>
</protein>
<feature type="region of interest" description="Disordered" evidence="2">
    <location>
        <begin position="1"/>
        <end position="55"/>
    </location>
</feature>
<name>A0A667XSU8_9TELE</name>
<reference evidence="3" key="3">
    <citation type="submission" date="2025-09" db="UniProtKB">
        <authorList>
            <consortium name="Ensembl"/>
        </authorList>
    </citation>
    <scope>IDENTIFICATION</scope>
</reference>
<sequence length="296" mass="33491">MPGNQQKSATQRQDTGKLGEASKESATKVSNTVSNDNMPSPRVPDSDTAGTTDQMAKEISSIYALLKETSETQESKLNAIQSATRAVESMLTNIGERLSNAESRLDFLEDAHKALEATPPATKSEVEMLRQKVDDLENRSRRNNLRFVGFPEGSEGRDAAAFLREVIPQLLETDFPVGPEIDRAHRSLARRRPDDQPPRAILARFLRYQDRERIVEAARKKVKVSWNGHHIMVFPDYSKLVTEKRAAFNQCKRLLHERRVKFSLLYPAVLSLKTTEGRREFTDPKKALDYIRSLSP</sequence>
<dbReference type="AlphaFoldDB" id="A0A667XSU8"/>
<feature type="compositionally biased region" description="Polar residues" evidence="2">
    <location>
        <begin position="1"/>
        <end position="13"/>
    </location>
</feature>
<evidence type="ECO:0000256" key="2">
    <source>
        <dbReference type="SAM" id="MobiDB-lite"/>
    </source>
</evidence>